<dbReference type="Proteomes" id="UP000239209">
    <property type="component" value="Unassembled WGS sequence"/>
</dbReference>
<keyword evidence="1" id="KW-0472">Membrane</keyword>
<evidence type="ECO:0000256" key="1">
    <source>
        <dbReference type="SAM" id="Phobius"/>
    </source>
</evidence>
<keyword evidence="3" id="KW-1185">Reference proteome</keyword>
<organism evidence="2 3">
    <name type="scientific">Pseudosporangium ferrugineum</name>
    <dbReference type="NCBI Taxonomy" id="439699"/>
    <lineage>
        <taxon>Bacteria</taxon>
        <taxon>Bacillati</taxon>
        <taxon>Actinomycetota</taxon>
        <taxon>Actinomycetes</taxon>
        <taxon>Micromonosporales</taxon>
        <taxon>Micromonosporaceae</taxon>
        <taxon>Pseudosporangium</taxon>
    </lineage>
</organism>
<keyword evidence="1" id="KW-1133">Transmembrane helix</keyword>
<feature type="transmembrane region" description="Helical" evidence="1">
    <location>
        <begin position="26"/>
        <end position="46"/>
    </location>
</feature>
<evidence type="ECO:0000313" key="2">
    <source>
        <dbReference type="EMBL" id="PRY20345.1"/>
    </source>
</evidence>
<gene>
    <name evidence="2" type="ORF">CLV70_12458</name>
</gene>
<proteinExistence type="predicted"/>
<keyword evidence="1" id="KW-0812">Transmembrane</keyword>
<accession>A0A2T0RGQ5</accession>
<dbReference type="EMBL" id="PVZG01000024">
    <property type="protein sequence ID" value="PRY20345.1"/>
    <property type="molecule type" value="Genomic_DNA"/>
</dbReference>
<dbReference type="RefSeq" id="WP_245908621.1">
    <property type="nucleotide sequence ID" value="NZ_PVZG01000024.1"/>
</dbReference>
<protein>
    <submittedName>
        <fullName evidence="2">Uncharacterized protein</fullName>
    </submittedName>
</protein>
<dbReference type="AlphaFoldDB" id="A0A2T0RGQ5"/>
<comment type="caution">
    <text evidence="2">The sequence shown here is derived from an EMBL/GenBank/DDBJ whole genome shotgun (WGS) entry which is preliminary data.</text>
</comment>
<name>A0A2T0RGQ5_9ACTN</name>
<evidence type="ECO:0000313" key="3">
    <source>
        <dbReference type="Proteomes" id="UP000239209"/>
    </source>
</evidence>
<reference evidence="2 3" key="1">
    <citation type="submission" date="2018-03" db="EMBL/GenBank/DDBJ databases">
        <title>Genomic Encyclopedia of Archaeal and Bacterial Type Strains, Phase II (KMG-II): from individual species to whole genera.</title>
        <authorList>
            <person name="Goeker M."/>
        </authorList>
    </citation>
    <scope>NUCLEOTIDE SEQUENCE [LARGE SCALE GENOMIC DNA]</scope>
    <source>
        <strain evidence="2 3">DSM 45348</strain>
    </source>
</reference>
<sequence length="50" mass="5575">MAFYAGVVVLCVVVWALSSLGSGEWIYFWPGWMFIPLVLGLIGRAASRKR</sequence>